<sequence>MLSNSMLMHQGAAAPVLDEPPDSLTLEQFAQLRKSVPAEPSEAAMFSHFYLGANATRRAPATRKRRPRAGMGTSNGPITCTKCGSQYKTRKSLRAHIRIQCGKEPNFHCPLCEKKTYQKIHIEVHMSRVHKIGGWRYNEPIHND</sequence>
<dbReference type="Pfam" id="PF00096">
    <property type="entry name" value="zf-C2H2"/>
    <property type="match status" value="1"/>
</dbReference>
<dbReference type="PROSITE" id="PS50157">
    <property type="entry name" value="ZINC_FINGER_C2H2_2"/>
    <property type="match status" value="1"/>
</dbReference>
<accession>A0A8D8YKR8</accession>
<dbReference type="Gene3D" id="3.30.160.60">
    <property type="entry name" value="Classic Zinc Finger"/>
    <property type="match status" value="1"/>
</dbReference>
<evidence type="ECO:0000256" key="1">
    <source>
        <dbReference type="PROSITE-ProRule" id="PRU00042"/>
    </source>
</evidence>
<evidence type="ECO:0000313" key="3">
    <source>
        <dbReference type="EMBL" id="CAG6730615.1"/>
    </source>
</evidence>
<dbReference type="InterPro" id="IPR013087">
    <property type="entry name" value="Znf_C2H2_type"/>
</dbReference>
<name>A0A8D8YKR8_9HEMI</name>
<protein>
    <submittedName>
        <fullName evidence="3">Longitudinals lacking protein, isoforms A/B/D/L</fullName>
    </submittedName>
</protein>
<dbReference type="AlphaFoldDB" id="A0A8D8YKR8"/>
<organism evidence="3">
    <name type="scientific">Cacopsylla melanoneura</name>
    <dbReference type="NCBI Taxonomy" id="428564"/>
    <lineage>
        <taxon>Eukaryota</taxon>
        <taxon>Metazoa</taxon>
        <taxon>Ecdysozoa</taxon>
        <taxon>Arthropoda</taxon>
        <taxon>Hexapoda</taxon>
        <taxon>Insecta</taxon>
        <taxon>Pterygota</taxon>
        <taxon>Neoptera</taxon>
        <taxon>Paraneoptera</taxon>
        <taxon>Hemiptera</taxon>
        <taxon>Sternorrhyncha</taxon>
        <taxon>Psylloidea</taxon>
        <taxon>Psyllidae</taxon>
        <taxon>Psyllinae</taxon>
        <taxon>Cacopsylla</taxon>
    </lineage>
</organism>
<dbReference type="EMBL" id="HBUF01381882">
    <property type="protein sequence ID" value="CAG6730615.1"/>
    <property type="molecule type" value="Transcribed_RNA"/>
</dbReference>
<dbReference type="GO" id="GO:0008270">
    <property type="term" value="F:zinc ion binding"/>
    <property type="evidence" value="ECO:0007669"/>
    <property type="project" value="UniProtKB-KW"/>
</dbReference>
<keyword evidence="1" id="KW-0479">Metal-binding</keyword>
<dbReference type="SUPFAM" id="SSF57667">
    <property type="entry name" value="beta-beta-alpha zinc fingers"/>
    <property type="match status" value="1"/>
</dbReference>
<proteinExistence type="predicted"/>
<feature type="domain" description="C2H2-type" evidence="2">
    <location>
        <begin position="78"/>
        <end position="105"/>
    </location>
</feature>
<keyword evidence="1" id="KW-0862">Zinc</keyword>
<dbReference type="InterPro" id="IPR036236">
    <property type="entry name" value="Znf_C2H2_sf"/>
</dbReference>
<evidence type="ECO:0000259" key="2">
    <source>
        <dbReference type="PROSITE" id="PS50157"/>
    </source>
</evidence>
<keyword evidence="1" id="KW-0863">Zinc-finger</keyword>
<dbReference type="SMART" id="SM00355">
    <property type="entry name" value="ZnF_C2H2"/>
    <property type="match status" value="2"/>
</dbReference>
<reference evidence="3" key="1">
    <citation type="submission" date="2021-05" db="EMBL/GenBank/DDBJ databases">
        <authorList>
            <person name="Alioto T."/>
            <person name="Alioto T."/>
            <person name="Gomez Garrido J."/>
        </authorList>
    </citation>
    <scope>NUCLEOTIDE SEQUENCE</scope>
</reference>